<dbReference type="Proteomes" id="UP000271974">
    <property type="component" value="Unassembled WGS sequence"/>
</dbReference>
<feature type="region of interest" description="Disordered" evidence="1">
    <location>
        <begin position="240"/>
        <end position="306"/>
    </location>
</feature>
<feature type="compositionally biased region" description="Low complexity" evidence="1">
    <location>
        <begin position="406"/>
        <end position="418"/>
    </location>
</feature>
<feature type="compositionally biased region" description="Polar residues" evidence="1">
    <location>
        <begin position="320"/>
        <end position="337"/>
    </location>
</feature>
<feature type="region of interest" description="Disordered" evidence="1">
    <location>
        <begin position="320"/>
        <end position="446"/>
    </location>
</feature>
<reference evidence="2 3" key="1">
    <citation type="submission" date="2019-01" db="EMBL/GenBank/DDBJ databases">
        <title>A draft genome assembly of the solar-powered sea slug Elysia chlorotica.</title>
        <authorList>
            <person name="Cai H."/>
            <person name="Li Q."/>
            <person name="Fang X."/>
            <person name="Li J."/>
            <person name="Curtis N.E."/>
            <person name="Altenburger A."/>
            <person name="Shibata T."/>
            <person name="Feng M."/>
            <person name="Maeda T."/>
            <person name="Schwartz J.A."/>
            <person name="Shigenobu S."/>
            <person name="Lundholm N."/>
            <person name="Nishiyama T."/>
            <person name="Yang H."/>
            <person name="Hasebe M."/>
            <person name="Li S."/>
            <person name="Pierce S.K."/>
            <person name="Wang J."/>
        </authorList>
    </citation>
    <scope>NUCLEOTIDE SEQUENCE [LARGE SCALE GENOMIC DNA]</scope>
    <source>
        <strain evidence="2">EC2010</strain>
        <tissue evidence="2">Whole organism of an adult</tissue>
    </source>
</reference>
<name>A0A3S1BKV3_ELYCH</name>
<evidence type="ECO:0000313" key="3">
    <source>
        <dbReference type="Proteomes" id="UP000271974"/>
    </source>
</evidence>
<feature type="compositionally biased region" description="Basic and acidic residues" evidence="1">
    <location>
        <begin position="148"/>
        <end position="158"/>
    </location>
</feature>
<gene>
    <name evidence="2" type="ORF">EGW08_001634</name>
</gene>
<feature type="region of interest" description="Disordered" evidence="1">
    <location>
        <begin position="128"/>
        <end position="175"/>
    </location>
</feature>
<dbReference type="AlphaFoldDB" id="A0A3S1BKV3"/>
<feature type="compositionally biased region" description="Acidic residues" evidence="1">
    <location>
        <begin position="434"/>
        <end position="446"/>
    </location>
</feature>
<feature type="compositionally biased region" description="Basic and acidic residues" evidence="1">
    <location>
        <begin position="348"/>
        <end position="358"/>
    </location>
</feature>
<sequence>MANIDMDSSEIAQQTLTVTQCGLSEQGNVNSAKSLPHASNLADQANKRIGGTFSKSAFNVSGTLGDEDDLFEFDEDHIQEKSPFFCSKVQVSEKDEKFPAQTKAPAVNKFLKFVKISTVSTPLACTSLGGKDQHETHKAAPRASPKNFDIEEASKETSDSNTMNANRHKKHLPEEQLVSQNFKSKTIFSPHQKSSSSAAVSDVENSSVLSQFSQRETFSSHPSSQKQSFKNFKFTKLKGMAKSSVTGSETSACGAATDLPGKSTAAPEDLLHSQSSHGDDSQPPGSVPYMGIGPSPSNSVSQSLKSQNESCKFRFSTLGMNSQTSSTSKCNSVQSGLTDMGRASSESKSNKDLAHVVKDSQCTSKLYQHKRPVSNLAKHNSNTSSSQLRKLNKPPTWLSRMKDQSRPLSSTPLSSSSSFAMTKLVSHSQAKDLSDEELDELLDIDL</sequence>
<accession>A0A3S1BKV3</accession>
<feature type="compositionally biased region" description="Polar residues" evidence="1">
    <location>
        <begin position="377"/>
        <end position="389"/>
    </location>
</feature>
<evidence type="ECO:0000313" key="2">
    <source>
        <dbReference type="EMBL" id="RUS90637.1"/>
    </source>
</evidence>
<organism evidence="2 3">
    <name type="scientific">Elysia chlorotica</name>
    <name type="common">Eastern emerald elysia</name>
    <name type="synonym">Sea slug</name>
    <dbReference type="NCBI Taxonomy" id="188477"/>
    <lineage>
        <taxon>Eukaryota</taxon>
        <taxon>Metazoa</taxon>
        <taxon>Spiralia</taxon>
        <taxon>Lophotrochozoa</taxon>
        <taxon>Mollusca</taxon>
        <taxon>Gastropoda</taxon>
        <taxon>Heterobranchia</taxon>
        <taxon>Euthyneura</taxon>
        <taxon>Panpulmonata</taxon>
        <taxon>Sacoglossa</taxon>
        <taxon>Placobranchoidea</taxon>
        <taxon>Plakobranchidae</taxon>
        <taxon>Elysia</taxon>
    </lineage>
</organism>
<feature type="compositionally biased region" description="Polar residues" evidence="1">
    <location>
        <begin position="295"/>
        <end position="306"/>
    </location>
</feature>
<keyword evidence="3" id="KW-1185">Reference proteome</keyword>
<dbReference type="EMBL" id="RQTK01000028">
    <property type="protein sequence ID" value="RUS90637.1"/>
    <property type="molecule type" value="Genomic_DNA"/>
</dbReference>
<protein>
    <submittedName>
        <fullName evidence="2">Uncharacterized protein</fullName>
    </submittedName>
</protein>
<evidence type="ECO:0000256" key="1">
    <source>
        <dbReference type="SAM" id="MobiDB-lite"/>
    </source>
</evidence>
<proteinExistence type="predicted"/>
<comment type="caution">
    <text evidence="2">The sequence shown here is derived from an EMBL/GenBank/DDBJ whole genome shotgun (WGS) entry which is preliminary data.</text>
</comment>